<dbReference type="InterPro" id="IPR000873">
    <property type="entry name" value="AMP-dep_synth/lig_dom"/>
</dbReference>
<dbReference type="AlphaFoldDB" id="A0A0F4Z3V2"/>
<evidence type="ECO:0000313" key="6">
    <source>
        <dbReference type="Proteomes" id="UP000053958"/>
    </source>
</evidence>
<feature type="non-terminal residue" evidence="5">
    <location>
        <position position="339"/>
    </location>
</feature>
<dbReference type="GeneID" id="25313758"/>
<sequence length="339" mass="37660">MDLGTAAAVAAGAATAAAYLDAKFHLSKDLVTLLNLRRGAKRYAEAEKQGRINPWFFFENAARRNPDTVCIWSREKCYSYRDAYVRAAQYGHYFLSLGVQPGQLVAFYLMNSPEFLLAWLGLMSIGCAPAAINYNLAGDALVHCLKISSVSFVLADEDPDCRQRIEDSRAAIEEQLGMKIILLDSALQAHLDTFPTSPPDEKYRLNVPGEFPAILLYTSGTTGMPKGCPFTMARLFQTVFVSRGGPLDGNPDEDRWYNCMPLYHGTGGMLTIVCLLTGIPVAIGRRFSVRTFWSDIRDSQATWFVYVGETVRYLLNAPPSPLDRDHRVRGIRGNGLRPD</sequence>
<dbReference type="PANTHER" id="PTHR43107">
    <property type="entry name" value="LONG-CHAIN FATTY ACID TRANSPORT PROTEIN"/>
    <property type="match status" value="1"/>
</dbReference>
<evidence type="ECO:0000256" key="2">
    <source>
        <dbReference type="ARBA" id="ARBA00022598"/>
    </source>
</evidence>
<dbReference type="GO" id="GO:0005324">
    <property type="term" value="F:long-chain fatty acid transmembrane transporter activity"/>
    <property type="evidence" value="ECO:0007669"/>
    <property type="project" value="TreeGrafter"/>
</dbReference>
<dbReference type="PANTHER" id="PTHR43107:SF6">
    <property type="entry name" value="ACYL-COA SYNTHETASE FAMILY PROTEIN (CEFD1), PUTATIVE (AFU_ORTHOLOGUE AFUA_6G03630)-RELATED"/>
    <property type="match status" value="1"/>
</dbReference>
<dbReference type="OrthoDB" id="196650at2759"/>
<gene>
    <name evidence="5" type="ORF">T310_1407</name>
</gene>
<dbReference type="PROSITE" id="PS00455">
    <property type="entry name" value="AMP_BINDING"/>
    <property type="match status" value="1"/>
</dbReference>
<reference evidence="5 6" key="1">
    <citation type="submission" date="2015-04" db="EMBL/GenBank/DDBJ databases">
        <authorList>
            <person name="Heijne W.H."/>
            <person name="Fedorova N.D."/>
            <person name="Nierman W.C."/>
            <person name="Vollebregt A.W."/>
            <person name="Zhao Z."/>
            <person name="Wu L."/>
            <person name="Kumar M."/>
            <person name="Stam H."/>
            <person name="van den Berg M.A."/>
            <person name="Pel H.J."/>
        </authorList>
    </citation>
    <scope>NUCLEOTIDE SEQUENCE [LARGE SCALE GENOMIC DNA]</scope>
    <source>
        <strain evidence="5 6">CBS 393.64</strain>
    </source>
</reference>
<dbReference type="SUPFAM" id="SSF56801">
    <property type="entry name" value="Acetyl-CoA synthetase-like"/>
    <property type="match status" value="1"/>
</dbReference>
<evidence type="ECO:0000256" key="1">
    <source>
        <dbReference type="ARBA" id="ARBA00006432"/>
    </source>
</evidence>
<dbReference type="STRING" id="1408163.A0A0F4Z3V2"/>
<dbReference type="GO" id="GO:0009898">
    <property type="term" value="C:cytoplasmic side of plasma membrane"/>
    <property type="evidence" value="ECO:0007669"/>
    <property type="project" value="TreeGrafter"/>
</dbReference>
<accession>A0A0F4Z3V2</accession>
<organism evidence="5 6">
    <name type="scientific">Rasamsonia emersonii (strain ATCC 16479 / CBS 393.64 / IMI 116815)</name>
    <dbReference type="NCBI Taxonomy" id="1408163"/>
    <lineage>
        <taxon>Eukaryota</taxon>
        <taxon>Fungi</taxon>
        <taxon>Dikarya</taxon>
        <taxon>Ascomycota</taxon>
        <taxon>Pezizomycotina</taxon>
        <taxon>Eurotiomycetes</taxon>
        <taxon>Eurotiomycetidae</taxon>
        <taxon>Eurotiales</taxon>
        <taxon>Trichocomaceae</taxon>
        <taxon>Rasamsonia</taxon>
    </lineage>
</organism>
<dbReference type="GO" id="GO:0044539">
    <property type="term" value="P:long-chain fatty acid import into cell"/>
    <property type="evidence" value="ECO:0007669"/>
    <property type="project" value="TreeGrafter"/>
</dbReference>
<evidence type="ECO:0000313" key="5">
    <source>
        <dbReference type="EMBL" id="KKA24573.1"/>
    </source>
</evidence>
<evidence type="ECO:0000259" key="4">
    <source>
        <dbReference type="Pfam" id="PF00501"/>
    </source>
</evidence>
<comment type="similarity">
    <text evidence="1">Belongs to the ATP-dependent AMP-binding enzyme family.</text>
</comment>
<keyword evidence="2" id="KW-0436">Ligase</keyword>
<name>A0A0F4Z3V2_RASE3</name>
<dbReference type="GO" id="GO:0005777">
    <property type="term" value="C:peroxisome"/>
    <property type="evidence" value="ECO:0007669"/>
    <property type="project" value="TreeGrafter"/>
</dbReference>
<comment type="caution">
    <text evidence="5">The sequence shown here is derived from an EMBL/GenBank/DDBJ whole genome shotgun (WGS) entry which is preliminary data.</text>
</comment>
<keyword evidence="3" id="KW-1133">Transmembrane helix</keyword>
<dbReference type="GO" id="GO:0004467">
    <property type="term" value="F:long-chain fatty acid-CoA ligase activity"/>
    <property type="evidence" value="ECO:0007669"/>
    <property type="project" value="TreeGrafter"/>
</dbReference>
<dbReference type="EMBL" id="LASV01000059">
    <property type="protein sequence ID" value="KKA24573.1"/>
    <property type="molecule type" value="Genomic_DNA"/>
</dbReference>
<keyword evidence="3" id="KW-0472">Membrane</keyword>
<dbReference type="InterPro" id="IPR042099">
    <property type="entry name" value="ANL_N_sf"/>
</dbReference>
<evidence type="ECO:0000256" key="3">
    <source>
        <dbReference type="SAM" id="Phobius"/>
    </source>
</evidence>
<dbReference type="Proteomes" id="UP000053958">
    <property type="component" value="Unassembled WGS sequence"/>
</dbReference>
<proteinExistence type="inferred from homology"/>
<keyword evidence="3" id="KW-0812">Transmembrane</keyword>
<feature type="transmembrane region" description="Helical" evidence="3">
    <location>
        <begin position="262"/>
        <end position="283"/>
    </location>
</feature>
<dbReference type="Gene3D" id="3.40.50.12780">
    <property type="entry name" value="N-terminal domain of ligase-like"/>
    <property type="match status" value="1"/>
</dbReference>
<keyword evidence="6" id="KW-1185">Reference proteome</keyword>
<feature type="domain" description="AMP-dependent synthetase/ligase" evidence="4">
    <location>
        <begin position="58"/>
        <end position="321"/>
    </location>
</feature>
<dbReference type="InterPro" id="IPR020845">
    <property type="entry name" value="AMP-binding_CS"/>
</dbReference>
<dbReference type="RefSeq" id="XP_013331185.1">
    <property type="nucleotide sequence ID" value="XM_013475731.1"/>
</dbReference>
<protein>
    <recommendedName>
        <fullName evidence="4">AMP-dependent synthetase/ligase domain-containing protein</fullName>
    </recommendedName>
</protein>
<dbReference type="Pfam" id="PF00501">
    <property type="entry name" value="AMP-binding"/>
    <property type="match status" value="1"/>
</dbReference>
<dbReference type="GO" id="GO:0005811">
    <property type="term" value="C:lipid droplet"/>
    <property type="evidence" value="ECO:0007669"/>
    <property type="project" value="TreeGrafter"/>
</dbReference>